<keyword evidence="2" id="KW-1185">Reference proteome</keyword>
<evidence type="ECO:0000313" key="2">
    <source>
        <dbReference type="Proteomes" id="UP000054217"/>
    </source>
</evidence>
<dbReference type="EMBL" id="KN832160">
    <property type="protein sequence ID" value="KIN93510.1"/>
    <property type="molecule type" value="Genomic_DNA"/>
</dbReference>
<gene>
    <name evidence="1" type="ORF">M404DRAFT_36025</name>
</gene>
<dbReference type="Proteomes" id="UP000054217">
    <property type="component" value="Unassembled WGS sequence"/>
</dbReference>
<dbReference type="HOGENOM" id="CLU_2832207_0_0_1"/>
<reference evidence="2" key="2">
    <citation type="submission" date="2015-01" db="EMBL/GenBank/DDBJ databases">
        <title>Evolutionary Origins and Diversification of the Mycorrhizal Mutualists.</title>
        <authorList>
            <consortium name="DOE Joint Genome Institute"/>
            <consortium name="Mycorrhizal Genomics Consortium"/>
            <person name="Kohler A."/>
            <person name="Kuo A."/>
            <person name="Nagy L.G."/>
            <person name="Floudas D."/>
            <person name="Copeland A."/>
            <person name="Barry K.W."/>
            <person name="Cichocki N."/>
            <person name="Veneault-Fourrey C."/>
            <person name="LaButti K."/>
            <person name="Lindquist E.A."/>
            <person name="Lipzen A."/>
            <person name="Lundell T."/>
            <person name="Morin E."/>
            <person name="Murat C."/>
            <person name="Riley R."/>
            <person name="Ohm R."/>
            <person name="Sun H."/>
            <person name="Tunlid A."/>
            <person name="Henrissat B."/>
            <person name="Grigoriev I.V."/>
            <person name="Hibbett D.S."/>
            <person name="Martin F."/>
        </authorList>
    </citation>
    <scope>NUCLEOTIDE SEQUENCE [LARGE SCALE GENOMIC DNA]</scope>
    <source>
        <strain evidence="2">Marx 270</strain>
    </source>
</reference>
<organism evidence="1 2">
    <name type="scientific">Pisolithus tinctorius Marx 270</name>
    <dbReference type="NCBI Taxonomy" id="870435"/>
    <lineage>
        <taxon>Eukaryota</taxon>
        <taxon>Fungi</taxon>
        <taxon>Dikarya</taxon>
        <taxon>Basidiomycota</taxon>
        <taxon>Agaricomycotina</taxon>
        <taxon>Agaricomycetes</taxon>
        <taxon>Agaricomycetidae</taxon>
        <taxon>Boletales</taxon>
        <taxon>Sclerodermatineae</taxon>
        <taxon>Pisolithaceae</taxon>
        <taxon>Pisolithus</taxon>
    </lineage>
</organism>
<sequence>MAHLSKMVHKKCEHIGVYAKFTSDAFPVTSKKFDDPAFTKLATIQTAKHTQTIKDSVGHDFREACD</sequence>
<dbReference type="AlphaFoldDB" id="A0A0C3NCF5"/>
<reference evidence="1 2" key="1">
    <citation type="submission" date="2014-04" db="EMBL/GenBank/DDBJ databases">
        <authorList>
            <consortium name="DOE Joint Genome Institute"/>
            <person name="Kuo A."/>
            <person name="Kohler A."/>
            <person name="Costa M.D."/>
            <person name="Nagy L.G."/>
            <person name="Floudas D."/>
            <person name="Copeland A."/>
            <person name="Barry K.W."/>
            <person name="Cichocki N."/>
            <person name="Veneault-Fourrey C."/>
            <person name="LaButti K."/>
            <person name="Lindquist E.A."/>
            <person name="Lipzen A."/>
            <person name="Lundell T."/>
            <person name="Morin E."/>
            <person name="Murat C."/>
            <person name="Sun H."/>
            <person name="Tunlid A."/>
            <person name="Henrissat B."/>
            <person name="Grigoriev I.V."/>
            <person name="Hibbett D.S."/>
            <person name="Martin F."/>
            <person name="Nordberg H.P."/>
            <person name="Cantor M.N."/>
            <person name="Hua S.X."/>
        </authorList>
    </citation>
    <scope>NUCLEOTIDE SEQUENCE [LARGE SCALE GENOMIC DNA]</scope>
    <source>
        <strain evidence="1 2">Marx 270</strain>
    </source>
</reference>
<dbReference type="InParanoid" id="A0A0C3NCF5"/>
<proteinExistence type="predicted"/>
<name>A0A0C3NCF5_PISTI</name>
<accession>A0A0C3NCF5</accession>
<evidence type="ECO:0000313" key="1">
    <source>
        <dbReference type="EMBL" id="KIN93510.1"/>
    </source>
</evidence>
<protein>
    <submittedName>
        <fullName evidence="1">Uncharacterized protein</fullName>
    </submittedName>
</protein>